<evidence type="ECO:0000313" key="3">
    <source>
        <dbReference type="Proteomes" id="UP000299102"/>
    </source>
</evidence>
<sequence>MDCCNYPEYRAQYAWECAGGYAPYAPLQYGYAPPCYAPHAHDPYARYGPAAAATGAGAYHYDYRAHHLAALPPDHGLSMEVVRRRLLRVRSCPVWARRRRNLMFTFGRNAQPAARVTCRDVAGLHRWRPRAARAPRPAPRPPAIDRDPLRTTY</sequence>
<dbReference type="Proteomes" id="UP000299102">
    <property type="component" value="Unassembled WGS sequence"/>
</dbReference>
<organism evidence="2 3">
    <name type="scientific">Eumeta variegata</name>
    <name type="common">Bagworm moth</name>
    <name type="synonym">Eumeta japonica</name>
    <dbReference type="NCBI Taxonomy" id="151549"/>
    <lineage>
        <taxon>Eukaryota</taxon>
        <taxon>Metazoa</taxon>
        <taxon>Ecdysozoa</taxon>
        <taxon>Arthropoda</taxon>
        <taxon>Hexapoda</taxon>
        <taxon>Insecta</taxon>
        <taxon>Pterygota</taxon>
        <taxon>Neoptera</taxon>
        <taxon>Endopterygota</taxon>
        <taxon>Lepidoptera</taxon>
        <taxon>Glossata</taxon>
        <taxon>Ditrysia</taxon>
        <taxon>Tineoidea</taxon>
        <taxon>Psychidae</taxon>
        <taxon>Oiketicinae</taxon>
        <taxon>Eumeta</taxon>
    </lineage>
</organism>
<reference evidence="2 3" key="1">
    <citation type="journal article" date="2019" name="Commun. Biol.">
        <title>The bagworm genome reveals a unique fibroin gene that provides high tensile strength.</title>
        <authorList>
            <person name="Kono N."/>
            <person name="Nakamura H."/>
            <person name="Ohtoshi R."/>
            <person name="Tomita M."/>
            <person name="Numata K."/>
            <person name="Arakawa K."/>
        </authorList>
    </citation>
    <scope>NUCLEOTIDE SEQUENCE [LARGE SCALE GENOMIC DNA]</scope>
</reference>
<feature type="region of interest" description="Disordered" evidence="1">
    <location>
        <begin position="129"/>
        <end position="153"/>
    </location>
</feature>
<dbReference type="EMBL" id="BGZK01000062">
    <property type="protein sequence ID" value="GBP14216.1"/>
    <property type="molecule type" value="Genomic_DNA"/>
</dbReference>
<evidence type="ECO:0000256" key="1">
    <source>
        <dbReference type="SAM" id="MobiDB-lite"/>
    </source>
</evidence>
<dbReference type="OrthoDB" id="7467148at2759"/>
<comment type="caution">
    <text evidence="2">The sequence shown here is derived from an EMBL/GenBank/DDBJ whole genome shotgun (WGS) entry which is preliminary data.</text>
</comment>
<gene>
    <name evidence="2" type="ORF">EVAR_7643_1</name>
</gene>
<feature type="compositionally biased region" description="Basic and acidic residues" evidence="1">
    <location>
        <begin position="143"/>
        <end position="153"/>
    </location>
</feature>
<dbReference type="AlphaFoldDB" id="A0A4C1TJ42"/>
<keyword evidence="3" id="KW-1185">Reference proteome</keyword>
<proteinExistence type="predicted"/>
<evidence type="ECO:0000313" key="2">
    <source>
        <dbReference type="EMBL" id="GBP14216.1"/>
    </source>
</evidence>
<protein>
    <submittedName>
        <fullName evidence="2">Uncharacterized protein</fullName>
    </submittedName>
</protein>
<accession>A0A4C1TJ42</accession>
<name>A0A4C1TJ42_EUMVA</name>